<dbReference type="PROSITE" id="PS00141">
    <property type="entry name" value="ASP_PROTEASE"/>
    <property type="match status" value="1"/>
</dbReference>
<dbReference type="GO" id="GO:0004190">
    <property type="term" value="F:aspartic-type endopeptidase activity"/>
    <property type="evidence" value="ECO:0007669"/>
    <property type="project" value="InterPro"/>
</dbReference>
<sequence>MLSLFMSSEAHRGALVKFLKMTHVPQEILVYQFEGVVNNIAASLSLGFSNEELPDEGRNHNKALHISIECVDTILSRVLVDTGSSLNVMPKGSLAKLTIEGLVMKPSELVVREFDGLRRTVIGEVDMPMKIGPHTLFITFIVMDIHPAYRCLLGRSWIHSARAVTSMLHQRLKFFVDDKLVVVEGEEDIMVIHVTSFRYVEGEGEMNKISFQSFEVINIEIVSLSPSTSTNDNSAIVSYDFDTPSNHVDEDCDEDSELPEKLERLLKQESKVIQPHEEVVELVNLRINEENKEVKVGLAL</sequence>
<dbReference type="InterPro" id="IPR021109">
    <property type="entry name" value="Peptidase_aspartic_dom_sf"/>
</dbReference>
<dbReference type="PANTHER" id="PTHR32108:SF9">
    <property type="entry name" value="REVERSE TRANSCRIPTASE RNASE H-LIKE DOMAIN-CONTAINING PROTEIN"/>
    <property type="match status" value="1"/>
</dbReference>
<dbReference type="PANTHER" id="PTHR32108">
    <property type="entry name" value="DNA-DIRECTED RNA POLYMERASE SUBUNIT ALPHA"/>
    <property type="match status" value="1"/>
</dbReference>
<dbReference type="EMBL" id="JAMSHJ010000001">
    <property type="protein sequence ID" value="KAI5442170.1"/>
    <property type="molecule type" value="Genomic_DNA"/>
</dbReference>
<dbReference type="Gene3D" id="2.40.70.10">
    <property type="entry name" value="Acid Proteases"/>
    <property type="match status" value="1"/>
</dbReference>
<comment type="caution">
    <text evidence="1">The sequence shown here is derived from an EMBL/GenBank/DDBJ whole genome shotgun (WGS) entry which is preliminary data.</text>
</comment>
<accession>A0A9D4YPZ3</accession>
<dbReference type="Proteomes" id="UP001058974">
    <property type="component" value="Chromosome 1"/>
</dbReference>
<dbReference type="CDD" id="cd00303">
    <property type="entry name" value="retropepsin_like"/>
    <property type="match status" value="1"/>
</dbReference>
<organism evidence="1 2">
    <name type="scientific">Pisum sativum</name>
    <name type="common">Garden pea</name>
    <name type="synonym">Lathyrus oleraceus</name>
    <dbReference type="NCBI Taxonomy" id="3888"/>
    <lineage>
        <taxon>Eukaryota</taxon>
        <taxon>Viridiplantae</taxon>
        <taxon>Streptophyta</taxon>
        <taxon>Embryophyta</taxon>
        <taxon>Tracheophyta</taxon>
        <taxon>Spermatophyta</taxon>
        <taxon>Magnoliopsida</taxon>
        <taxon>eudicotyledons</taxon>
        <taxon>Gunneridae</taxon>
        <taxon>Pentapetalae</taxon>
        <taxon>rosids</taxon>
        <taxon>fabids</taxon>
        <taxon>Fabales</taxon>
        <taxon>Fabaceae</taxon>
        <taxon>Papilionoideae</taxon>
        <taxon>50 kb inversion clade</taxon>
        <taxon>NPAAA clade</taxon>
        <taxon>Hologalegina</taxon>
        <taxon>IRL clade</taxon>
        <taxon>Fabeae</taxon>
        <taxon>Lathyrus</taxon>
    </lineage>
</organism>
<keyword evidence="2" id="KW-1185">Reference proteome</keyword>
<evidence type="ECO:0000313" key="2">
    <source>
        <dbReference type="Proteomes" id="UP001058974"/>
    </source>
</evidence>
<gene>
    <name evidence="1" type="ORF">KIW84_011294</name>
</gene>
<protein>
    <submittedName>
        <fullName evidence="1">Uncharacterized protein</fullName>
    </submittedName>
</protein>
<dbReference type="AlphaFoldDB" id="A0A9D4YPZ3"/>
<reference evidence="1 2" key="1">
    <citation type="journal article" date="2022" name="Nat. Genet.">
        <title>Improved pea reference genome and pan-genome highlight genomic features and evolutionary characteristics.</title>
        <authorList>
            <person name="Yang T."/>
            <person name="Liu R."/>
            <person name="Luo Y."/>
            <person name="Hu S."/>
            <person name="Wang D."/>
            <person name="Wang C."/>
            <person name="Pandey M.K."/>
            <person name="Ge S."/>
            <person name="Xu Q."/>
            <person name="Li N."/>
            <person name="Li G."/>
            <person name="Huang Y."/>
            <person name="Saxena R.K."/>
            <person name="Ji Y."/>
            <person name="Li M."/>
            <person name="Yan X."/>
            <person name="He Y."/>
            <person name="Liu Y."/>
            <person name="Wang X."/>
            <person name="Xiang C."/>
            <person name="Varshney R.K."/>
            <person name="Ding H."/>
            <person name="Gao S."/>
            <person name="Zong X."/>
        </authorList>
    </citation>
    <scope>NUCLEOTIDE SEQUENCE [LARGE SCALE GENOMIC DNA]</scope>
    <source>
        <strain evidence="1 2">cv. Zhongwan 6</strain>
    </source>
</reference>
<evidence type="ECO:0000313" key="1">
    <source>
        <dbReference type="EMBL" id="KAI5442170.1"/>
    </source>
</evidence>
<proteinExistence type="predicted"/>
<dbReference type="SUPFAM" id="SSF50630">
    <property type="entry name" value="Acid proteases"/>
    <property type="match status" value="1"/>
</dbReference>
<name>A0A9D4YPZ3_PEA</name>
<dbReference type="InterPro" id="IPR001969">
    <property type="entry name" value="Aspartic_peptidase_AS"/>
</dbReference>
<dbReference type="GO" id="GO:0006508">
    <property type="term" value="P:proteolysis"/>
    <property type="evidence" value="ECO:0007669"/>
    <property type="project" value="InterPro"/>
</dbReference>
<dbReference type="Gramene" id="Psat01G0129400-T1">
    <property type="protein sequence ID" value="KAI5442170.1"/>
    <property type="gene ID" value="KIW84_011294"/>
</dbReference>